<feature type="region of interest" description="Disordered" evidence="1">
    <location>
        <begin position="17"/>
        <end position="39"/>
    </location>
</feature>
<reference evidence="2" key="1">
    <citation type="submission" date="2022-06" db="EMBL/GenBank/DDBJ databases">
        <title>Aquibacillus sp. a new bacterium isolated from soil saline samples.</title>
        <authorList>
            <person name="Galisteo C."/>
            <person name="De La Haba R."/>
            <person name="Sanchez-Porro C."/>
            <person name="Ventosa A."/>
        </authorList>
    </citation>
    <scope>NUCLEOTIDE SEQUENCE</scope>
    <source>
        <strain evidence="2">3ASR75-11</strain>
    </source>
</reference>
<dbReference type="PANTHER" id="PTHR30595:SF6">
    <property type="entry name" value="SCHLAFEN ALBA-2 DOMAIN-CONTAINING PROTEIN"/>
    <property type="match status" value="1"/>
</dbReference>
<dbReference type="RefSeq" id="WP_272438004.1">
    <property type="nucleotide sequence ID" value="NZ_JAMQKB010000033.1"/>
</dbReference>
<evidence type="ECO:0000313" key="3">
    <source>
        <dbReference type="Proteomes" id="UP001145050"/>
    </source>
</evidence>
<evidence type="ECO:0000313" key="2">
    <source>
        <dbReference type="EMBL" id="MDC3426179.1"/>
    </source>
</evidence>
<dbReference type="SUPFAM" id="SSF46785">
    <property type="entry name" value="Winged helix' DNA-binding domain"/>
    <property type="match status" value="1"/>
</dbReference>
<gene>
    <name evidence="2" type="ORF">NC797_16910</name>
</gene>
<dbReference type="InterPro" id="IPR036390">
    <property type="entry name" value="WH_DNA-bd_sf"/>
</dbReference>
<dbReference type="PANTHER" id="PTHR30595">
    <property type="entry name" value="GLPR-RELATED TRANSCRIPTIONAL REPRESSOR"/>
    <property type="match status" value="1"/>
</dbReference>
<dbReference type="Gene3D" id="1.10.10.10">
    <property type="entry name" value="Winged helix-like DNA-binding domain superfamily/Winged helix DNA-binding domain"/>
    <property type="match status" value="1"/>
</dbReference>
<evidence type="ECO:0000256" key="1">
    <source>
        <dbReference type="SAM" id="MobiDB-lite"/>
    </source>
</evidence>
<dbReference type="InterPro" id="IPR038475">
    <property type="entry name" value="RecG_C_sf"/>
</dbReference>
<comment type="caution">
    <text evidence="2">The sequence shown here is derived from an EMBL/GenBank/DDBJ whole genome shotgun (WGS) entry which is preliminary data.</text>
</comment>
<name>A0A9X3WZF2_9BACI</name>
<dbReference type="InterPro" id="IPR036388">
    <property type="entry name" value="WH-like_DNA-bd_sf"/>
</dbReference>
<evidence type="ECO:0008006" key="4">
    <source>
        <dbReference type="Google" id="ProtNLM"/>
    </source>
</evidence>
<dbReference type="Proteomes" id="UP001145050">
    <property type="component" value="Unassembled WGS sequence"/>
</dbReference>
<sequence>NITFGTRGLAWSISSATKSGDYPRSPHFKQPARVVSGGSSSQQLDNAYEYLHLQNKVEAKFEGLKRIEKTEYPHYALREALINAVVHRDYSHSGSILIHIFEDRMEIVSVGGLVNGLTMNDILIGVSESRNKKLAACFYRLKLIESFGTGIQRIKESYKSESVFPEFKSSENAFLVTLPNSVYVRETVTTEERIIFILKHKGLQARREIEQELDLSKSSVTKLLNKLLSEGKIKQQGKARNTKYYVD</sequence>
<keyword evidence="3" id="KW-1185">Reference proteome</keyword>
<dbReference type="AlphaFoldDB" id="A0A9X3WZF2"/>
<dbReference type="Gene3D" id="3.30.565.60">
    <property type="match status" value="1"/>
</dbReference>
<accession>A0A9X3WZF2</accession>
<feature type="non-terminal residue" evidence="2">
    <location>
        <position position="1"/>
    </location>
</feature>
<proteinExistence type="predicted"/>
<dbReference type="Pfam" id="PF13749">
    <property type="entry name" value="HATPase_c_4"/>
    <property type="match status" value="1"/>
</dbReference>
<dbReference type="EMBL" id="JAMQKB010000033">
    <property type="protein sequence ID" value="MDC3426179.1"/>
    <property type="molecule type" value="Genomic_DNA"/>
</dbReference>
<organism evidence="2 3">
    <name type="scientific">Terrihalobacillus insolitus</name>
    <dbReference type="NCBI Taxonomy" id="2950438"/>
    <lineage>
        <taxon>Bacteria</taxon>
        <taxon>Bacillati</taxon>
        <taxon>Bacillota</taxon>
        <taxon>Bacilli</taxon>
        <taxon>Bacillales</taxon>
        <taxon>Bacillaceae</taxon>
        <taxon>Terrihalobacillus</taxon>
    </lineage>
</organism>
<protein>
    <recommendedName>
        <fullName evidence="4">ATP-dependent DNA helicase RecG C-terminal domain-containing protein</fullName>
    </recommendedName>
</protein>